<evidence type="ECO:0000256" key="2">
    <source>
        <dbReference type="ARBA" id="ARBA00023270"/>
    </source>
</evidence>
<dbReference type="SMART" id="SM01130">
    <property type="entry name" value="DHDPS"/>
    <property type="match status" value="1"/>
</dbReference>
<dbReference type="Gene3D" id="3.20.20.70">
    <property type="entry name" value="Aldolase class I"/>
    <property type="match status" value="1"/>
</dbReference>
<dbReference type="InterPro" id="IPR002220">
    <property type="entry name" value="DapA-like"/>
</dbReference>
<accession>A0A8H4J2P0</accession>
<keyword evidence="7" id="KW-1185">Reference proteome</keyword>
<dbReference type="EMBL" id="WWBZ02000013">
    <property type="protein sequence ID" value="KAF4310702.1"/>
    <property type="molecule type" value="Genomic_DNA"/>
</dbReference>
<evidence type="ECO:0000256" key="1">
    <source>
        <dbReference type="ARBA" id="ARBA00023239"/>
    </source>
</evidence>
<feature type="active site" description="Schiff-base intermediate with substrate" evidence="4">
    <location>
        <position position="184"/>
    </location>
</feature>
<evidence type="ECO:0000256" key="3">
    <source>
        <dbReference type="PIRNR" id="PIRNR001365"/>
    </source>
</evidence>
<dbReference type="GO" id="GO:0019262">
    <property type="term" value="P:N-acetylneuraminate catabolic process"/>
    <property type="evidence" value="ECO:0007669"/>
    <property type="project" value="TreeGrafter"/>
</dbReference>
<dbReference type="OrthoDB" id="191315at2759"/>
<proteinExistence type="inferred from homology"/>
<dbReference type="SUPFAM" id="SSF51569">
    <property type="entry name" value="Aldolase"/>
    <property type="match status" value="1"/>
</dbReference>
<feature type="active site" description="Proton donor/acceptor" evidence="4">
    <location>
        <position position="157"/>
    </location>
</feature>
<dbReference type="PANTHER" id="PTHR42849">
    <property type="entry name" value="N-ACETYLNEURAMINATE LYASE"/>
    <property type="match status" value="1"/>
</dbReference>
<name>A0A8H4J2P0_9PEZI</name>
<dbReference type="PIRSF" id="PIRSF001365">
    <property type="entry name" value="DHDPS"/>
    <property type="match status" value="1"/>
</dbReference>
<dbReference type="PRINTS" id="PR00146">
    <property type="entry name" value="DHPICSNTHASE"/>
</dbReference>
<dbReference type="PANTHER" id="PTHR42849:SF1">
    <property type="entry name" value="N-ACETYLNEURAMINATE LYASE"/>
    <property type="match status" value="1"/>
</dbReference>
<comment type="caution">
    <text evidence="6">The sequence shown here is derived from an EMBL/GenBank/DDBJ whole genome shotgun (WGS) entry which is preliminary data.</text>
</comment>
<gene>
    <name evidence="6" type="ORF">GTA08_BOTSDO13733</name>
</gene>
<reference evidence="6" key="1">
    <citation type="submission" date="2020-04" db="EMBL/GenBank/DDBJ databases">
        <title>Genome Assembly and Annotation of Botryosphaeria dothidea sdau 11-99, a Latent Pathogen of Apple Fruit Ring Rot in China.</title>
        <authorList>
            <person name="Yu C."/>
            <person name="Diao Y."/>
            <person name="Lu Q."/>
            <person name="Zhao J."/>
            <person name="Cui S."/>
            <person name="Peng C."/>
            <person name="He B."/>
            <person name="Liu H."/>
        </authorList>
    </citation>
    <scope>NUCLEOTIDE SEQUENCE [LARGE SCALE GENOMIC DNA]</scope>
    <source>
        <strain evidence="6">Sdau11-99</strain>
    </source>
</reference>
<evidence type="ECO:0000256" key="5">
    <source>
        <dbReference type="PIRSR" id="PIRSR001365-2"/>
    </source>
</evidence>
<dbReference type="PROSITE" id="PS00665">
    <property type="entry name" value="DHDPS_1"/>
    <property type="match status" value="1"/>
</dbReference>
<keyword evidence="1 3" id="KW-0456">Lyase</keyword>
<sequence>MASQKLEGILVALITPFTEGGKEIDAGQLDVHINNLIAAGVHGLVPGGSTGEFTTLSNAERKTLLELCIKSVAGRVPVVAGIGALSTPHSISCSRADEKLHPTIGADALDLATHAAHAGASALMVVPPFYDPLTAPQLHEYFADIHAAAPHLALVYYNSPGASGVALSPAELAGLRAAGVTHLKDTSGNGPALTELLFGLQDEITAFNGWDTLAFYALCAGAKGGVWGAASVVPELSMRLWDVVAVRGDLGEGRRVWAKIWPDGEREEAV</sequence>
<dbReference type="InterPro" id="IPR020624">
    <property type="entry name" value="Schiff_base-form_aldolases_CS"/>
</dbReference>
<dbReference type="Proteomes" id="UP000572817">
    <property type="component" value="Unassembled WGS sequence"/>
</dbReference>
<evidence type="ECO:0000313" key="6">
    <source>
        <dbReference type="EMBL" id="KAF4310702.1"/>
    </source>
</evidence>
<comment type="similarity">
    <text evidence="3">Belongs to the DapA family.</text>
</comment>
<protein>
    <submittedName>
        <fullName evidence="6">Dihydrodipicolinate synthase protein</fullName>
    </submittedName>
</protein>
<dbReference type="AlphaFoldDB" id="A0A8H4J2P0"/>
<evidence type="ECO:0000256" key="4">
    <source>
        <dbReference type="PIRSR" id="PIRSR001365-1"/>
    </source>
</evidence>
<dbReference type="Pfam" id="PF00701">
    <property type="entry name" value="DHDPS"/>
    <property type="match status" value="2"/>
</dbReference>
<evidence type="ECO:0000313" key="7">
    <source>
        <dbReference type="Proteomes" id="UP000572817"/>
    </source>
</evidence>
<dbReference type="GO" id="GO:0005829">
    <property type="term" value="C:cytosol"/>
    <property type="evidence" value="ECO:0007669"/>
    <property type="project" value="TreeGrafter"/>
</dbReference>
<feature type="binding site" evidence="5">
    <location>
        <position position="226"/>
    </location>
    <ligand>
        <name>pyruvate</name>
        <dbReference type="ChEBI" id="CHEBI:15361"/>
    </ligand>
</feature>
<keyword evidence="2" id="KW-0704">Schiff base</keyword>
<dbReference type="CDD" id="cd00408">
    <property type="entry name" value="DHDPS-like"/>
    <property type="match status" value="1"/>
</dbReference>
<feature type="binding site" evidence="5">
    <location>
        <position position="50"/>
    </location>
    <ligand>
        <name>pyruvate</name>
        <dbReference type="ChEBI" id="CHEBI:15361"/>
    </ligand>
</feature>
<dbReference type="InterPro" id="IPR013785">
    <property type="entry name" value="Aldolase_TIM"/>
</dbReference>
<organism evidence="6 7">
    <name type="scientific">Botryosphaeria dothidea</name>
    <dbReference type="NCBI Taxonomy" id="55169"/>
    <lineage>
        <taxon>Eukaryota</taxon>
        <taxon>Fungi</taxon>
        <taxon>Dikarya</taxon>
        <taxon>Ascomycota</taxon>
        <taxon>Pezizomycotina</taxon>
        <taxon>Dothideomycetes</taxon>
        <taxon>Dothideomycetes incertae sedis</taxon>
        <taxon>Botryosphaeriales</taxon>
        <taxon>Botryosphaeriaceae</taxon>
        <taxon>Botryosphaeria</taxon>
    </lineage>
</organism>
<dbReference type="GO" id="GO:0008747">
    <property type="term" value="F:N-acetylneuraminate lyase activity"/>
    <property type="evidence" value="ECO:0007669"/>
    <property type="project" value="TreeGrafter"/>
</dbReference>